<feature type="compositionally biased region" description="Polar residues" evidence="1">
    <location>
        <begin position="32"/>
        <end position="46"/>
    </location>
</feature>
<organism evidence="2">
    <name type="scientific">Arion vulgaris</name>
    <dbReference type="NCBI Taxonomy" id="1028688"/>
    <lineage>
        <taxon>Eukaryota</taxon>
        <taxon>Metazoa</taxon>
        <taxon>Spiralia</taxon>
        <taxon>Lophotrochozoa</taxon>
        <taxon>Mollusca</taxon>
        <taxon>Gastropoda</taxon>
        <taxon>Heterobranchia</taxon>
        <taxon>Euthyneura</taxon>
        <taxon>Panpulmonata</taxon>
        <taxon>Eupulmonata</taxon>
        <taxon>Stylommatophora</taxon>
        <taxon>Helicina</taxon>
        <taxon>Arionoidea</taxon>
        <taxon>Arionidae</taxon>
        <taxon>Arion</taxon>
    </lineage>
</organism>
<accession>A0A0B7BJL9</accession>
<protein>
    <submittedName>
        <fullName evidence="2">Uncharacterized protein</fullName>
    </submittedName>
</protein>
<sequence>MRKLTLLIKIQQKVGINTVSIAGILPPNVQKRSSSHTLLQNRTPPNETAPAHQIQDKTALDTVIDQHQLLD</sequence>
<proteinExistence type="predicted"/>
<name>A0A0B7BJL9_9EUPU</name>
<gene>
    <name evidence="2" type="primary">ORF191894</name>
</gene>
<evidence type="ECO:0000256" key="1">
    <source>
        <dbReference type="SAM" id="MobiDB-lite"/>
    </source>
</evidence>
<dbReference type="EMBL" id="HACG01046217">
    <property type="protein sequence ID" value="CEK93082.1"/>
    <property type="molecule type" value="Transcribed_RNA"/>
</dbReference>
<evidence type="ECO:0000313" key="2">
    <source>
        <dbReference type="EMBL" id="CEK93082.1"/>
    </source>
</evidence>
<dbReference type="AlphaFoldDB" id="A0A0B7BJL9"/>
<reference evidence="2" key="1">
    <citation type="submission" date="2014-12" db="EMBL/GenBank/DDBJ databases">
        <title>Insight into the proteome of Arion vulgaris.</title>
        <authorList>
            <person name="Aradska J."/>
            <person name="Bulat T."/>
            <person name="Smidak R."/>
            <person name="Sarate P."/>
            <person name="Gangsoo J."/>
            <person name="Sialana F."/>
            <person name="Bilban M."/>
            <person name="Lubec G."/>
        </authorList>
    </citation>
    <scope>NUCLEOTIDE SEQUENCE</scope>
    <source>
        <tissue evidence="2">Skin</tissue>
    </source>
</reference>
<feature type="region of interest" description="Disordered" evidence="1">
    <location>
        <begin position="32"/>
        <end position="58"/>
    </location>
</feature>